<evidence type="ECO:0000256" key="2">
    <source>
        <dbReference type="ARBA" id="ARBA00023015"/>
    </source>
</evidence>
<comment type="caution">
    <text evidence="7">The sequence shown here is derived from an EMBL/GenBank/DDBJ whole genome shotgun (WGS) entry which is preliminary data.</text>
</comment>
<evidence type="ECO:0000256" key="1">
    <source>
        <dbReference type="ARBA" id="ARBA00004123"/>
    </source>
</evidence>
<dbReference type="GO" id="GO:0005634">
    <property type="term" value="C:nucleus"/>
    <property type="evidence" value="ECO:0007669"/>
    <property type="project" value="UniProtKB-SubCell"/>
</dbReference>
<feature type="domain" description="BHLH" evidence="6">
    <location>
        <begin position="11"/>
        <end position="60"/>
    </location>
</feature>
<evidence type="ECO:0000313" key="8">
    <source>
        <dbReference type="Proteomes" id="UP000593564"/>
    </source>
</evidence>
<feature type="region of interest" description="Disordered" evidence="5">
    <location>
        <begin position="1"/>
        <end position="22"/>
    </location>
</feature>
<evidence type="ECO:0000259" key="6">
    <source>
        <dbReference type="PROSITE" id="PS50888"/>
    </source>
</evidence>
<dbReference type="InterPro" id="IPR011598">
    <property type="entry name" value="bHLH_dom"/>
</dbReference>
<dbReference type="InterPro" id="IPR036638">
    <property type="entry name" value="HLH_DNA-bd_sf"/>
</dbReference>
<organism evidence="7 8">
    <name type="scientific">Camellia sinensis</name>
    <name type="common">Tea plant</name>
    <name type="synonym">Thea sinensis</name>
    <dbReference type="NCBI Taxonomy" id="4442"/>
    <lineage>
        <taxon>Eukaryota</taxon>
        <taxon>Viridiplantae</taxon>
        <taxon>Streptophyta</taxon>
        <taxon>Embryophyta</taxon>
        <taxon>Tracheophyta</taxon>
        <taxon>Spermatophyta</taxon>
        <taxon>Magnoliopsida</taxon>
        <taxon>eudicotyledons</taxon>
        <taxon>Gunneridae</taxon>
        <taxon>Pentapetalae</taxon>
        <taxon>asterids</taxon>
        <taxon>Ericales</taxon>
        <taxon>Theaceae</taxon>
        <taxon>Camellia</taxon>
    </lineage>
</organism>
<dbReference type="GO" id="GO:0046983">
    <property type="term" value="F:protein dimerization activity"/>
    <property type="evidence" value="ECO:0007669"/>
    <property type="project" value="InterPro"/>
</dbReference>
<protein>
    <recommendedName>
        <fullName evidence="6">BHLH domain-containing protein</fullName>
    </recommendedName>
</protein>
<evidence type="ECO:0000256" key="4">
    <source>
        <dbReference type="ARBA" id="ARBA00023242"/>
    </source>
</evidence>
<dbReference type="GO" id="GO:0003700">
    <property type="term" value="F:DNA-binding transcription factor activity"/>
    <property type="evidence" value="ECO:0007669"/>
    <property type="project" value="InterPro"/>
</dbReference>
<dbReference type="Proteomes" id="UP000593564">
    <property type="component" value="Unassembled WGS sequence"/>
</dbReference>
<name>A0A7J7I375_CAMSI</name>
<dbReference type="PANTHER" id="PTHR46196:SF1">
    <property type="entry name" value="TRANSCRIPTION FACTOR EMB1444-RELATED"/>
    <property type="match status" value="1"/>
</dbReference>
<dbReference type="AlphaFoldDB" id="A0A7J7I375"/>
<reference evidence="7 8" key="2">
    <citation type="submission" date="2020-07" db="EMBL/GenBank/DDBJ databases">
        <title>Genome assembly of wild tea tree DASZ reveals pedigree and selection history of tea varieties.</title>
        <authorList>
            <person name="Zhang W."/>
        </authorList>
    </citation>
    <scope>NUCLEOTIDE SEQUENCE [LARGE SCALE GENOMIC DNA]</scope>
    <source>
        <strain evidence="8">cv. G240</strain>
        <tissue evidence="7">Leaf</tissue>
    </source>
</reference>
<proteinExistence type="predicted"/>
<accession>A0A7J7I375</accession>
<dbReference type="PROSITE" id="PS50888">
    <property type="entry name" value="BHLH"/>
    <property type="match status" value="1"/>
</dbReference>
<dbReference type="EMBL" id="JACBKZ010000002">
    <property type="protein sequence ID" value="KAF5958598.1"/>
    <property type="molecule type" value="Genomic_DNA"/>
</dbReference>
<evidence type="ECO:0000313" key="7">
    <source>
        <dbReference type="EMBL" id="KAF5958598.1"/>
    </source>
</evidence>
<dbReference type="InterPro" id="IPR043561">
    <property type="entry name" value="LHW-like"/>
</dbReference>
<keyword evidence="4" id="KW-0539">Nucleus</keyword>
<keyword evidence="3" id="KW-0804">Transcription</keyword>
<keyword evidence="8" id="KW-1185">Reference proteome</keyword>
<dbReference type="PANTHER" id="PTHR46196">
    <property type="entry name" value="TRANSCRIPTION FACTOR BHLH155-LIKE ISOFORM X1-RELATED"/>
    <property type="match status" value="1"/>
</dbReference>
<keyword evidence="2" id="KW-0805">Transcription regulation</keyword>
<dbReference type="SUPFAM" id="SSF47459">
    <property type="entry name" value="HLH, helix-loop-helix DNA-binding domain"/>
    <property type="match status" value="1"/>
</dbReference>
<dbReference type="Pfam" id="PF23176">
    <property type="entry name" value="bHLH_LHW"/>
    <property type="match status" value="1"/>
</dbReference>
<comment type="subcellular location">
    <subcellularLocation>
        <location evidence="1">Nucleus</location>
    </subcellularLocation>
</comment>
<evidence type="ECO:0000256" key="5">
    <source>
        <dbReference type="SAM" id="MobiDB-lite"/>
    </source>
</evidence>
<gene>
    <name evidence="7" type="ORF">HYC85_005823</name>
</gene>
<reference evidence="8" key="1">
    <citation type="journal article" date="2020" name="Nat. Commun.">
        <title>Genome assembly of wild tea tree DASZ reveals pedigree and selection history of tea varieties.</title>
        <authorList>
            <person name="Zhang W."/>
            <person name="Zhang Y."/>
            <person name="Qiu H."/>
            <person name="Guo Y."/>
            <person name="Wan H."/>
            <person name="Zhang X."/>
            <person name="Scossa F."/>
            <person name="Alseekh S."/>
            <person name="Zhang Q."/>
            <person name="Wang P."/>
            <person name="Xu L."/>
            <person name="Schmidt M.H."/>
            <person name="Jia X."/>
            <person name="Li D."/>
            <person name="Zhu A."/>
            <person name="Guo F."/>
            <person name="Chen W."/>
            <person name="Ni D."/>
            <person name="Usadel B."/>
            <person name="Fernie A.R."/>
            <person name="Wen W."/>
        </authorList>
    </citation>
    <scope>NUCLEOTIDE SEQUENCE [LARGE SCALE GENOMIC DNA]</scope>
    <source>
        <strain evidence="8">cv. G240</strain>
    </source>
</reference>
<sequence length="177" mass="20051">MHCLSSEACGVSSGENCRPRPRDRQLIQDRIKELRDLVPNGSKCSIDSLLERTIKHMLFMQSITKHAEKLGSGSGQSHERAQIYSSGERFVDEVVREPQRVVDEVREPFELSYNITGDGEVEIVDDNAVLVLFAAKICLLTSFRDTCFIEITPQYQAPKRAVSSLRKTSYRRSCQGR</sequence>
<evidence type="ECO:0000256" key="3">
    <source>
        <dbReference type="ARBA" id="ARBA00023163"/>
    </source>
</evidence>